<evidence type="ECO:0000313" key="3">
    <source>
        <dbReference type="Proteomes" id="UP001516023"/>
    </source>
</evidence>
<keyword evidence="3" id="KW-1185">Reference proteome</keyword>
<dbReference type="AlphaFoldDB" id="A0ABD3QXG4"/>
<sequence length="418" mass="44822">MSAFVTSAYAETAGRVFSQAIDSASCVVNFDVDCNWANQASVTTWNVVFYLNFEVDLIGGDSSTKYEATATFYWGEDSSVTTTTELYEVNSLIRFAEQHFYSESGEYEMGFSLTFGEGAGGCEGKTKHHSILFSAQESSCSWVDVIDSNMDSATFDVTSSVSTVASFTTPAWPTPTPSYTHSMGIQPDIDSPFPTVASTPFPTWRPTDVSVAWTYYSTSSPSLFIPSSSSTSTLIEVEQSPSLTSSQPTLQIEASLSANTLEPTPLPTTIEQNSNIVTLQPTHQMVLSVAANTQQPTSEYQTGTTAENAPSSETNQTPSSSLIFTATGQHPIQTTFQPVFETGTSVSTESPTPINSVISPKPTDTASPTASPTRQTMSRADGLHSDASFGHKAIEDGTSLHLLLTGAVWSIWSILSLN</sequence>
<dbReference type="Proteomes" id="UP001516023">
    <property type="component" value="Unassembled WGS sequence"/>
</dbReference>
<comment type="caution">
    <text evidence="2">The sequence shown here is derived from an EMBL/GenBank/DDBJ whole genome shotgun (WGS) entry which is preliminary data.</text>
</comment>
<name>A0ABD3QXG4_9STRA</name>
<organism evidence="2 3">
    <name type="scientific">Cyclotella cryptica</name>
    <dbReference type="NCBI Taxonomy" id="29204"/>
    <lineage>
        <taxon>Eukaryota</taxon>
        <taxon>Sar</taxon>
        <taxon>Stramenopiles</taxon>
        <taxon>Ochrophyta</taxon>
        <taxon>Bacillariophyta</taxon>
        <taxon>Coscinodiscophyceae</taxon>
        <taxon>Thalassiosirophycidae</taxon>
        <taxon>Stephanodiscales</taxon>
        <taxon>Stephanodiscaceae</taxon>
        <taxon>Cyclotella</taxon>
    </lineage>
</organism>
<reference evidence="2 3" key="1">
    <citation type="journal article" date="2020" name="G3 (Bethesda)">
        <title>Improved Reference Genome for Cyclotella cryptica CCMP332, a Model for Cell Wall Morphogenesis, Salinity Adaptation, and Lipid Production in Diatoms (Bacillariophyta).</title>
        <authorList>
            <person name="Roberts W.R."/>
            <person name="Downey K.M."/>
            <person name="Ruck E.C."/>
            <person name="Traller J.C."/>
            <person name="Alverson A.J."/>
        </authorList>
    </citation>
    <scope>NUCLEOTIDE SEQUENCE [LARGE SCALE GENOMIC DNA]</scope>
    <source>
        <strain evidence="2 3">CCMP332</strain>
    </source>
</reference>
<evidence type="ECO:0000313" key="2">
    <source>
        <dbReference type="EMBL" id="KAL3804908.1"/>
    </source>
</evidence>
<feature type="region of interest" description="Disordered" evidence="1">
    <location>
        <begin position="343"/>
        <end position="384"/>
    </location>
</feature>
<evidence type="ECO:0000256" key="1">
    <source>
        <dbReference type="SAM" id="MobiDB-lite"/>
    </source>
</evidence>
<protein>
    <submittedName>
        <fullName evidence="2">Uncharacterized protein</fullName>
    </submittedName>
</protein>
<feature type="compositionally biased region" description="Low complexity" evidence="1">
    <location>
        <begin position="359"/>
        <end position="373"/>
    </location>
</feature>
<proteinExistence type="predicted"/>
<gene>
    <name evidence="2" type="ORF">HJC23_006680</name>
</gene>
<feature type="region of interest" description="Disordered" evidence="1">
    <location>
        <begin position="293"/>
        <end position="319"/>
    </location>
</feature>
<feature type="compositionally biased region" description="Polar residues" evidence="1">
    <location>
        <begin position="343"/>
        <end position="358"/>
    </location>
</feature>
<dbReference type="EMBL" id="JABMIG020000005">
    <property type="protein sequence ID" value="KAL3804908.1"/>
    <property type="molecule type" value="Genomic_DNA"/>
</dbReference>
<accession>A0ABD3QXG4</accession>